<proteinExistence type="predicted"/>
<name>A0ABQ8IS15_DERPT</name>
<gene>
    <name evidence="1" type="ORF">DERP_006712</name>
</gene>
<sequence>MLIFSPYQNNFIQNDDDSIFLSNNNNKKNTKKIHFYTITLNRFMDQSFGIVVVVDDDDNDYWWVLNTNHKIKRVYSAKKEEEDNLNIKVLNNIYEMANDNDDMK</sequence>
<evidence type="ECO:0000313" key="2">
    <source>
        <dbReference type="Proteomes" id="UP000887458"/>
    </source>
</evidence>
<dbReference type="EMBL" id="NJHN03000123">
    <property type="protein sequence ID" value="KAH9413027.1"/>
    <property type="molecule type" value="Genomic_DNA"/>
</dbReference>
<comment type="caution">
    <text evidence="1">The sequence shown here is derived from an EMBL/GenBank/DDBJ whole genome shotgun (WGS) entry which is preliminary data.</text>
</comment>
<reference evidence="1 2" key="1">
    <citation type="journal article" date="2018" name="J. Allergy Clin. Immunol.">
        <title>High-quality assembly of Dermatophagoides pteronyssinus genome and transcriptome reveals a wide range of novel allergens.</title>
        <authorList>
            <person name="Liu X.Y."/>
            <person name="Yang K.Y."/>
            <person name="Wang M.Q."/>
            <person name="Kwok J.S."/>
            <person name="Zeng X."/>
            <person name="Yang Z."/>
            <person name="Xiao X.J."/>
            <person name="Lau C.P."/>
            <person name="Li Y."/>
            <person name="Huang Z.M."/>
            <person name="Ba J.G."/>
            <person name="Yim A.K."/>
            <person name="Ouyang C.Y."/>
            <person name="Ngai S.M."/>
            <person name="Chan T.F."/>
            <person name="Leung E.L."/>
            <person name="Liu L."/>
            <person name="Liu Z.G."/>
            <person name="Tsui S.K."/>
        </authorList>
    </citation>
    <scope>NUCLEOTIDE SEQUENCE [LARGE SCALE GENOMIC DNA]</scope>
    <source>
        <strain evidence="1">Derp</strain>
    </source>
</reference>
<reference evidence="1 2" key="2">
    <citation type="journal article" date="2022" name="Mol. Biol. Evol.">
        <title>Comparative Genomics Reveals Insights into the Divergent Evolution of Astigmatic Mites and Household Pest Adaptations.</title>
        <authorList>
            <person name="Xiong Q."/>
            <person name="Wan A.T."/>
            <person name="Liu X."/>
            <person name="Fung C.S."/>
            <person name="Xiao X."/>
            <person name="Malainual N."/>
            <person name="Hou J."/>
            <person name="Wang L."/>
            <person name="Wang M."/>
            <person name="Yang K.Y."/>
            <person name="Cui Y."/>
            <person name="Leung E.L."/>
            <person name="Nong W."/>
            <person name="Shin S.K."/>
            <person name="Au S.W."/>
            <person name="Jeong K.Y."/>
            <person name="Chew F.T."/>
            <person name="Hui J.H."/>
            <person name="Leung T.F."/>
            <person name="Tungtrongchitr A."/>
            <person name="Zhong N."/>
            <person name="Liu Z."/>
            <person name="Tsui S.K."/>
        </authorList>
    </citation>
    <scope>NUCLEOTIDE SEQUENCE [LARGE SCALE GENOMIC DNA]</scope>
    <source>
        <strain evidence="1">Derp</strain>
    </source>
</reference>
<organism evidence="1 2">
    <name type="scientific">Dermatophagoides pteronyssinus</name>
    <name type="common">European house dust mite</name>
    <dbReference type="NCBI Taxonomy" id="6956"/>
    <lineage>
        <taxon>Eukaryota</taxon>
        <taxon>Metazoa</taxon>
        <taxon>Ecdysozoa</taxon>
        <taxon>Arthropoda</taxon>
        <taxon>Chelicerata</taxon>
        <taxon>Arachnida</taxon>
        <taxon>Acari</taxon>
        <taxon>Acariformes</taxon>
        <taxon>Sarcoptiformes</taxon>
        <taxon>Astigmata</taxon>
        <taxon>Psoroptidia</taxon>
        <taxon>Analgoidea</taxon>
        <taxon>Pyroglyphidae</taxon>
        <taxon>Dermatophagoidinae</taxon>
        <taxon>Dermatophagoides</taxon>
    </lineage>
</organism>
<dbReference type="Proteomes" id="UP000887458">
    <property type="component" value="Unassembled WGS sequence"/>
</dbReference>
<keyword evidence="2" id="KW-1185">Reference proteome</keyword>
<accession>A0ABQ8IS15</accession>
<protein>
    <submittedName>
        <fullName evidence="1">Uncharacterized protein</fullName>
    </submittedName>
</protein>
<evidence type="ECO:0000313" key="1">
    <source>
        <dbReference type="EMBL" id="KAH9413027.1"/>
    </source>
</evidence>